<gene>
    <name evidence="1" type="ORF">L195_g019500</name>
</gene>
<dbReference type="EMBL" id="ASHM01014354">
    <property type="protein sequence ID" value="PNX96297.1"/>
    <property type="molecule type" value="Genomic_DNA"/>
</dbReference>
<evidence type="ECO:0000313" key="1">
    <source>
        <dbReference type="EMBL" id="PNX96297.1"/>
    </source>
</evidence>
<organism evidence="1 2">
    <name type="scientific">Trifolium pratense</name>
    <name type="common">Red clover</name>
    <dbReference type="NCBI Taxonomy" id="57577"/>
    <lineage>
        <taxon>Eukaryota</taxon>
        <taxon>Viridiplantae</taxon>
        <taxon>Streptophyta</taxon>
        <taxon>Embryophyta</taxon>
        <taxon>Tracheophyta</taxon>
        <taxon>Spermatophyta</taxon>
        <taxon>Magnoliopsida</taxon>
        <taxon>eudicotyledons</taxon>
        <taxon>Gunneridae</taxon>
        <taxon>Pentapetalae</taxon>
        <taxon>rosids</taxon>
        <taxon>fabids</taxon>
        <taxon>Fabales</taxon>
        <taxon>Fabaceae</taxon>
        <taxon>Papilionoideae</taxon>
        <taxon>50 kb inversion clade</taxon>
        <taxon>NPAAA clade</taxon>
        <taxon>Hologalegina</taxon>
        <taxon>IRL clade</taxon>
        <taxon>Trifolieae</taxon>
        <taxon>Trifolium</taxon>
    </lineage>
</organism>
<protein>
    <submittedName>
        <fullName evidence="1">Uncharacterized protein</fullName>
    </submittedName>
</protein>
<reference evidence="1 2" key="1">
    <citation type="journal article" date="2014" name="Am. J. Bot.">
        <title>Genome assembly and annotation for red clover (Trifolium pratense; Fabaceae).</title>
        <authorList>
            <person name="Istvanek J."/>
            <person name="Jaros M."/>
            <person name="Krenek A."/>
            <person name="Repkova J."/>
        </authorList>
    </citation>
    <scope>NUCLEOTIDE SEQUENCE [LARGE SCALE GENOMIC DNA]</scope>
    <source>
        <strain evidence="2">cv. Tatra</strain>
        <tissue evidence="1">Young leaves</tissue>
    </source>
</reference>
<sequence length="34" mass="3924">MCIVTFDFYQGALPNIIKRKLKCGFEVGFLNVEE</sequence>
<dbReference type="AlphaFoldDB" id="A0A2K3MZT5"/>
<reference evidence="1 2" key="2">
    <citation type="journal article" date="2017" name="Front. Plant Sci.">
        <title>Gene Classification and Mining of Molecular Markers Useful in Red Clover (Trifolium pratense) Breeding.</title>
        <authorList>
            <person name="Istvanek J."/>
            <person name="Dluhosova J."/>
            <person name="Dluhos P."/>
            <person name="Patkova L."/>
            <person name="Nedelnik J."/>
            <person name="Repkova J."/>
        </authorList>
    </citation>
    <scope>NUCLEOTIDE SEQUENCE [LARGE SCALE GENOMIC DNA]</scope>
    <source>
        <strain evidence="2">cv. Tatra</strain>
        <tissue evidence="1">Young leaves</tissue>
    </source>
</reference>
<accession>A0A2K3MZT5</accession>
<dbReference type="Proteomes" id="UP000236291">
    <property type="component" value="Unassembled WGS sequence"/>
</dbReference>
<evidence type="ECO:0000313" key="2">
    <source>
        <dbReference type="Proteomes" id="UP000236291"/>
    </source>
</evidence>
<comment type="caution">
    <text evidence="1">The sequence shown here is derived from an EMBL/GenBank/DDBJ whole genome shotgun (WGS) entry which is preliminary data.</text>
</comment>
<name>A0A2K3MZT5_TRIPR</name>
<proteinExistence type="predicted"/>